<dbReference type="InterPro" id="IPR037274">
    <property type="entry name" value="Znf_CHY_sf"/>
</dbReference>
<dbReference type="AlphaFoldDB" id="A0A1H1WKH8"/>
<dbReference type="STRING" id="589382.SAMN04489721_2257"/>
<dbReference type="GO" id="GO:0008270">
    <property type="term" value="F:zinc ion binding"/>
    <property type="evidence" value="ECO:0007669"/>
    <property type="project" value="UniProtKB-KW"/>
</dbReference>
<evidence type="ECO:0000256" key="2">
    <source>
        <dbReference type="ARBA" id="ARBA00022771"/>
    </source>
</evidence>
<dbReference type="PANTHER" id="PTHR28082:SF1">
    <property type="entry name" value="HELPER OF TIM PROTEIN 13"/>
    <property type="match status" value="1"/>
</dbReference>
<evidence type="ECO:0000313" key="5">
    <source>
        <dbReference type="EMBL" id="SDS97111.1"/>
    </source>
</evidence>
<evidence type="ECO:0000313" key="6">
    <source>
        <dbReference type="Proteomes" id="UP000199482"/>
    </source>
</evidence>
<dbReference type="InterPro" id="IPR016694">
    <property type="entry name" value="UCP017292"/>
</dbReference>
<organism evidence="5 6">
    <name type="scientific">Agromyces flavus</name>
    <dbReference type="NCBI Taxonomy" id="589382"/>
    <lineage>
        <taxon>Bacteria</taxon>
        <taxon>Bacillati</taxon>
        <taxon>Actinomycetota</taxon>
        <taxon>Actinomycetes</taxon>
        <taxon>Micrococcales</taxon>
        <taxon>Microbacteriaceae</taxon>
        <taxon>Agromyces</taxon>
    </lineage>
</organism>
<evidence type="ECO:0000259" key="4">
    <source>
        <dbReference type="PROSITE" id="PS51266"/>
    </source>
</evidence>
<name>A0A1H1WKH8_9MICO</name>
<dbReference type="Proteomes" id="UP000199482">
    <property type="component" value="Chromosome I"/>
</dbReference>
<accession>A0A1H1WKH8</accession>
<dbReference type="InterPro" id="IPR008913">
    <property type="entry name" value="Znf_CHY"/>
</dbReference>
<dbReference type="EMBL" id="LT629755">
    <property type="protein sequence ID" value="SDS97111.1"/>
    <property type="molecule type" value="Genomic_DNA"/>
</dbReference>
<dbReference type="PIRSF" id="PIRSF017292">
    <property type="entry name" value="UCP017292_Znf_CHY"/>
    <property type="match status" value="1"/>
</dbReference>
<keyword evidence="3" id="KW-0862">Zinc</keyword>
<protein>
    <submittedName>
        <fullName evidence="5">Uncharacterized protein, contains Zn-finger domain of CHY type</fullName>
    </submittedName>
</protein>
<evidence type="ECO:0000256" key="1">
    <source>
        <dbReference type="ARBA" id="ARBA00022723"/>
    </source>
</evidence>
<dbReference type="PANTHER" id="PTHR28082">
    <property type="entry name" value="ZINC FINGER PROTEIN"/>
    <property type="match status" value="1"/>
</dbReference>
<keyword evidence="2" id="KW-0863">Zinc-finger</keyword>
<dbReference type="Pfam" id="PF05495">
    <property type="entry name" value="zf-CHY"/>
    <property type="match status" value="1"/>
</dbReference>
<keyword evidence="1" id="KW-0479">Metal-binding</keyword>
<evidence type="ECO:0000256" key="3">
    <source>
        <dbReference type="ARBA" id="ARBA00022833"/>
    </source>
</evidence>
<dbReference type="PROSITE" id="PS51266">
    <property type="entry name" value="ZF_CHY"/>
    <property type="match status" value="1"/>
</dbReference>
<proteinExistence type="predicted"/>
<feature type="domain" description="CHY-type" evidence="4">
    <location>
        <begin position="21"/>
        <end position="101"/>
    </location>
</feature>
<dbReference type="InterPro" id="IPR052604">
    <property type="entry name" value="Mito_Tim_assembly_helper"/>
</dbReference>
<dbReference type="SUPFAM" id="SSF161219">
    <property type="entry name" value="CHY zinc finger-like"/>
    <property type="match status" value="1"/>
</dbReference>
<dbReference type="GO" id="GO:0045041">
    <property type="term" value="P:protein import into mitochondrial intermembrane space"/>
    <property type="evidence" value="ECO:0007669"/>
    <property type="project" value="TreeGrafter"/>
</dbReference>
<sequence>MMVGMTEPAIRPARPRVLGPVVDDMTRCVHYRTEVDIVAIRFACCGEYYPCHLCHEETADHPAEQWPLAERDREAVLCGACGGELTIAAYLETTDCPACGSRFNDRCRLHTHLYFQTEG</sequence>
<reference evidence="6" key="1">
    <citation type="submission" date="2016-10" db="EMBL/GenBank/DDBJ databases">
        <authorList>
            <person name="Varghese N."/>
            <person name="Submissions S."/>
        </authorList>
    </citation>
    <scope>NUCLEOTIDE SEQUENCE [LARGE SCALE GENOMIC DNA]</scope>
    <source>
        <strain evidence="6">CPCC 202695</strain>
    </source>
</reference>
<gene>
    <name evidence="5" type="ORF">SAMN04489721_2257</name>
</gene>